<evidence type="ECO:0000256" key="1">
    <source>
        <dbReference type="ARBA" id="ARBA00023125"/>
    </source>
</evidence>
<dbReference type="AlphaFoldDB" id="A0A7T3RDT8"/>
<evidence type="ECO:0000313" key="5">
    <source>
        <dbReference type="Proteomes" id="UP000595224"/>
    </source>
</evidence>
<accession>A0A7T3RDT8</accession>
<proteinExistence type="predicted"/>
<evidence type="ECO:0000259" key="3">
    <source>
        <dbReference type="PROSITE" id="PS50977"/>
    </source>
</evidence>
<reference evidence="4 5" key="1">
    <citation type="submission" date="2020-11" db="EMBL/GenBank/DDBJ databases">
        <title>Treponema Peruensis nv. sp., first commensal Treponema isolated from human feces.</title>
        <authorList>
            <person name="Belkhou C."/>
            <person name="Raes J."/>
        </authorList>
    </citation>
    <scope>NUCLEOTIDE SEQUENCE [LARGE SCALE GENOMIC DNA]</scope>
    <source>
        <strain evidence="4 5">RCC2812</strain>
    </source>
</reference>
<dbReference type="PROSITE" id="PS01081">
    <property type="entry name" value="HTH_TETR_1"/>
    <property type="match status" value="1"/>
</dbReference>
<dbReference type="PRINTS" id="PR00455">
    <property type="entry name" value="HTHTETR"/>
</dbReference>
<sequence length="193" mass="22659">MVYNETDNKEKIARIATELFAQQGYNAVSVQEVCEKAKVTKPTLYYYFTNKKGLLEYITDTYGNELISSIKEALLYEHDFIKSLTKVLKSEIQFAKQNKDYFSLHLSLLNSPEDSEEREVYKKKIYKIRNIYKEFFILSANEFGNMRSKEILYSEMFHNIVISTSMMIAKRQIPDDEKTIYQIIHSAVYGFAD</sequence>
<feature type="domain" description="HTH tetR-type" evidence="3">
    <location>
        <begin position="6"/>
        <end position="66"/>
    </location>
</feature>
<dbReference type="PROSITE" id="PS50977">
    <property type="entry name" value="HTH_TETR_2"/>
    <property type="match status" value="1"/>
</dbReference>
<dbReference type="InterPro" id="IPR009057">
    <property type="entry name" value="Homeodomain-like_sf"/>
</dbReference>
<dbReference type="InterPro" id="IPR050624">
    <property type="entry name" value="HTH-type_Tx_Regulator"/>
</dbReference>
<dbReference type="SUPFAM" id="SSF46689">
    <property type="entry name" value="Homeodomain-like"/>
    <property type="match status" value="1"/>
</dbReference>
<dbReference type="InterPro" id="IPR001647">
    <property type="entry name" value="HTH_TetR"/>
</dbReference>
<dbReference type="Proteomes" id="UP000595224">
    <property type="component" value="Chromosome"/>
</dbReference>
<dbReference type="InterPro" id="IPR023772">
    <property type="entry name" value="DNA-bd_HTH_TetR-type_CS"/>
</dbReference>
<keyword evidence="1 2" id="KW-0238">DNA-binding</keyword>
<evidence type="ECO:0000256" key="2">
    <source>
        <dbReference type="PROSITE-ProRule" id="PRU00335"/>
    </source>
</evidence>
<dbReference type="KEGG" id="tper:IWA51_00550"/>
<evidence type="ECO:0000313" key="4">
    <source>
        <dbReference type="EMBL" id="QQA01157.1"/>
    </source>
</evidence>
<organism evidence="4 5">
    <name type="scientific">Treponema peruense</name>
    <dbReference type="NCBI Taxonomy" id="2787628"/>
    <lineage>
        <taxon>Bacteria</taxon>
        <taxon>Pseudomonadati</taxon>
        <taxon>Spirochaetota</taxon>
        <taxon>Spirochaetia</taxon>
        <taxon>Spirochaetales</taxon>
        <taxon>Treponemataceae</taxon>
        <taxon>Treponema</taxon>
    </lineage>
</organism>
<feature type="DNA-binding region" description="H-T-H motif" evidence="2">
    <location>
        <begin position="29"/>
        <end position="48"/>
    </location>
</feature>
<protein>
    <submittedName>
        <fullName evidence="4">TetR/AcrR family transcriptional regulator</fullName>
    </submittedName>
</protein>
<dbReference type="GO" id="GO:0003677">
    <property type="term" value="F:DNA binding"/>
    <property type="evidence" value="ECO:0007669"/>
    <property type="project" value="UniProtKB-UniRule"/>
</dbReference>
<dbReference type="PANTHER" id="PTHR43479:SF11">
    <property type="entry name" value="ACREF_ENVCD OPERON REPRESSOR-RELATED"/>
    <property type="match status" value="1"/>
</dbReference>
<dbReference type="EMBL" id="CP064936">
    <property type="protein sequence ID" value="QQA01157.1"/>
    <property type="molecule type" value="Genomic_DNA"/>
</dbReference>
<dbReference type="PANTHER" id="PTHR43479">
    <property type="entry name" value="ACREF/ENVCD OPERON REPRESSOR-RELATED"/>
    <property type="match status" value="1"/>
</dbReference>
<dbReference type="RefSeq" id="WP_198442748.1">
    <property type="nucleotide sequence ID" value="NZ_CBCSHE010000017.1"/>
</dbReference>
<dbReference type="Gene3D" id="1.10.357.10">
    <property type="entry name" value="Tetracycline Repressor, domain 2"/>
    <property type="match status" value="1"/>
</dbReference>
<gene>
    <name evidence="4" type="ORF">IWA51_00550</name>
</gene>
<name>A0A7T3RDT8_9SPIR</name>
<keyword evidence="5" id="KW-1185">Reference proteome</keyword>
<dbReference type="Pfam" id="PF00440">
    <property type="entry name" value="TetR_N"/>
    <property type="match status" value="1"/>
</dbReference>